<evidence type="ECO:0000313" key="3">
    <source>
        <dbReference type="Proteomes" id="UP000321769"/>
    </source>
</evidence>
<evidence type="ECO:0000259" key="1">
    <source>
        <dbReference type="PROSITE" id="PS51762"/>
    </source>
</evidence>
<comment type="caution">
    <text evidence="2">The sequence shown here is derived from an EMBL/GenBank/DDBJ whole genome shotgun (WGS) entry which is preliminary data.</text>
</comment>
<protein>
    <recommendedName>
        <fullName evidence="1">GH16 domain-containing protein</fullName>
    </recommendedName>
</protein>
<dbReference type="Proteomes" id="UP000321769">
    <property type="component" value="Unassembled WGS sequence"/>
</dbReference>
<accession>A0A512HVK3</accession>
<dbReference type="GO" id="GO:0004553">
    <property type="term" value="F:hydrolase activity, hydrolyzing O-glycosyl compounds"/>
    <property type="evidence" value="ECO:0007669"/>
    <property type="project" value="InterPro"/>
</dbReference>
<proteinExistence type="predicted"/>
<keyword evidence="3" id="KW-1185">Reference proteome</keyword>
<dbReference type="EMBL" id="BJZQ01000007">
    <property type="protein sequence ID" value="GEO89477.1"/>
    <property type="molecule type" value="Genomic_DNA"/>
</dbReference>
<feature type="domain" description="GH16" evidence="1">
    <location>
        <begin position="17"/>
        <end position="290"/>
    </location>
</feature>
<organism evidence="2 3">
    <name type="scientific">Aeromicrobium flavum</name>
    <dbReference type="NCBI Taxonomy" id="416568"/>
    <lineage>
        <taxon>Bacteria</taxon>
        <taxon>Bacillati</taxon>
        <taxon>Actinomycetota</taxon>
        <taxon>Actinomycetes</taxon>
        <taxon>Propionibacteriales</taxon>
        <taxon>Nocardioidaceae</taxon>
        <taxon>Aeromicrobium</taxon>
    </lineage>
</organism>
<evidence type="ECO:0000313" key="2">
    <source>
        <dbReference type="EMBL" id="GEO89477.1"/>
    </source>
</evidence>
<name>A0A512HVK3_9ACTN</name>
<dbReference type="InterPro" id="IPR013320">
    <property type="entry name" value="ConA-like_dom_sf"/>
</dbReference>
<dbReference type="Gene3D" id="2.60.120.200">
    <property type="match status" value="1"/>
</dbReference>
<gene>
    <name evidence="2" type="ORF">AFL01nite_18040</name>
</gene>
<dbReference type="PROSITE" id="PS51762">
    <property type="entry name" value="GH16_2"/>
    <property type="match status" value="1"/>
</dbReference>
<dbReference type="InterPro" id="IPR000757">
    <property type="entry name" value="Beta-glucanase-like"/>
</dbReference>
<dbReference type="GO" id="GO:0005975">
    <property type="term" value="P:carbohydrate metabolic process"/>
    <property type="evidence" value="ECO:0007669"/>
    <property type="project" value="InterPro"/>
</dbReference>
<dbReference type="AlphaFoldDB" id="A0A512HVK3"/>
<reference evidence="2 3" key="1">
    <citation type="submission" date="2019-07" db="EMBL/GenBank/DDBJ databases">
        <title>Whole genome shotgun sequence of Aeromicrobium flavum NBRC 107625.</title>
        <authorList>
            <person name="Hosoyama A."/>
            <person name="Uohara A."/>
            <person name="Ohji S."/>
            <person name="Ichikawa N."/>
        </authorList>
    </citation>
    <scope>NUCLEOTIDE SEQUENCE [LARGE SCALE GENOMIC DNA]</scope>
    <source>
        <strain evidence="2 3">NBRC 107625</strain>
    </source>
</reference>
<dbReference type="SUPFAM" id="SSF49899">
    <property type="entry name" value="Concanavalin A-like lectins/glucanases"/>
    <property type="match status" value="1"/>
</dbReference>
<sequence length="511" mass="56101">MMMALALVTGMALGGLGGLDGGPQPAAAQDEVSLGDARWKQQFVDHFEAGSYKYVGNDLVAVNGTTEKVRWRNGIAQEGNPKALGYLDMNQCVEVRNGVLFVKPRNKFVDANEDQWRCRITTTDTFGGGPLKFSAKVKLHSENGRRSSFWWNGYSGNTAAEIDVIENEGRKNNPDGCQPKEAVTTTGNGYYGLNHSYYSAYEPVTTGHKHCLGKSKSDGLLNDQFHTVEAVLTPGVSVQFFIDGQLSARFGKEKAQAWDVRAILTNIKLGDGTPNDFEVEWVKVWNLDSGAGTVPPPPAPDPVPVCDNDCERAKLGVYTGYNYVPNSNPSSPLQARIVFDRKFYLGAYPDVQAWAEGKVATQGGNINDHAQWHWLNYGIPQGRMGSATFDPYFYLHHHPDVAGAYGATNYEGAIRHYVQFGRFEGRRASVLFDPGHYKARYGDMAGASNEAVTDHFTVFGMDEGRQGSADFGPAYYLANNPDVRAAFGKNYRKGMSHWIAYGRGEGRKGAP</sequence>